<dbReference type="AlphaFoldDB" id="A0A212LHP4"/>
<sequence length="30" mass="3366">MTEAMCLNPTRSTPWVSVGRKGREKVGAFR</sequence>
<reference evidence="1" key="1">
    <citation type="submission" date="2016-08" db="EMBL/GenBank/DDBJ databases">
        <authorList>
            <person name="Seilhamer J.J."/>
        </authorList>
    </citation>
    <scope>NUCLEOTIDE SEQUENCE</scope>
    <source>
        <strain evidence="1">86</strain>
    </source>
</reference>
<proteinExistence type="predicted"/>
<evidence type="ECO:0000313" key="1">
    <source>
        <dbReference type="EMBL" id="SCM77081.1"/>
    </source>
</evidence>
<organism evidence="1">
    <name type="scientific">uncultured Pleomorphomonas sp</name>
    <dbReference type="NCBI Taxonomy" id="442121"/>
    <lineage>
        <taxon>Bacteria</taxon>
        <taxon>Pseudomonadati</taxon>
        <taxon>Pseudomonadota</taxon>
        <taxon>Alphaproteobacteria</taxon>
        <taxon>Hyphomicrobiales</taxon>
        <taxon>Pleomorphomonadaceae</taxon>
        <taxon>Pleomorphomonas</taxon>
        <taxon>environmental samples</taxon>
    </lineage>
</organism>
<accession>A0A212LHP4</accession>
<name>A0A212LHP4_9HYPH</name>
<protein>
    <submittedName>
        <fullName evidence="1">Uncharacterized protein</fullName>
    </submittedName>
</protein>
<dbReference type="EMBL" id="FMJD01000008">
    <property type="protein sequence ID" value="SCM77081.1"/>
    <property type="molecule type" value="Genomic_DNA"/>
</dbReference>
<gene>
    <name evidence="1" type="ORF">KL86PLE_40887</name>
</gene>